<dbReference type="GO" id="GO:0009289">
    <property type="term" value="C:pilus"/>
    <property type="evidence" value="ECO:0007669"/>
    <property type="project" value="UniProtKB-SubCell"/>
</dbReference>
<organism evidence="6 7">
    <name type="scientific">Pseudomonas yamanorum</name>
    <dbReference type="NCBI Taxonomy" id="515393"/>
    <lineage>
        <taxon>Bacteria</taxon>
        <taxon>Pseudomonadati</taxon>
        <taxon>Pseudomonadota</taxon>
        <taxon>Gammaproteobacteria</taxon>
        <taxon>Pseudomonadales</taxon>
        <taxon>Pseudomonadaceae</taxon>
        <taxon>Pseudomonas</taxon>
    </lineage>
</organism>
<dbReference type="GeneID" id="93516963"/>
<evidence type="ECO:0000313" key="7">
    <source>
        <dbReference type="Proteomes" id="UP000546584"/>
    </source>
</evidence>
<protein>
    <submittedName>
        <fullName evidence="6">Fimbrial protein</fullName>
    </submittedName>
</protein>
<keyword evidence="4" id="KW-0732">Signal</keyword>
<evidence type="ECO:0000256" key="4">
    <source>
        <dbReference type="SAM" id="SignalP"/>
    </source>
</evidence>
<evidence type="ECO:0000259" key="5">
    <source>
        <dbReference type="Pfam" id="PF09160"/>
    </source>
</evidence>
<dbReference type="Pfam" id="PF09160">
    <property type="entry name" value="FimH_man-bind"/>
    <property type="match status" value="1"/>
</dbReference>
<reference evidence="6 7" key="1">
    <citation type="submission" date="2020-04" db="EMBL/GenBank/DDBJ databases">
        <title>Molecular characterization of pseudomonads from Agaricus bisporus reveal novel blotch 2 pathogens in Western Europe.</title>
        <authorList>
            <person name="Taparia T."/>
            <person name="Krijger M."/>
            <person name="Haynes E."/>
            <person name="Elpinstone J.G."/>
            <person name="Noble R."/>
            <person name="Van Der Wolf J."/>
        </authorList>
    </citation>
    <scope>NUCLEOTIDE SEQUENCE [LARGE SCALE GENOMIC DNA]</scope>
    <source>
        <strain evidence="6 7">IPO3753</strain>
    </source>
</reference>
<dbReference type="RefSeq" id="WP_063030206.1">
    <property type="nucleotide sequence ID" value="NZ_CP012400.2"/>
</dbReference>
<dbReference type="InterPro" id="IPR050263">
    <property type="entry name" value="Bact_Fimbrial_Adh_Pro"/>
</dbReference>
<accession>A0A1H2J3T5</accession>
<name>A0A1H2J3T5_9PSED</name>
<gene>
    <name evidence="6" type="ORF">HX826_02455</name>
</gene>
<dbReference type="InterPro" id="IPR015243">
    <property type="entry name" value="FimH_man-bd"/>
</dbReference>
<sequence length="302" mass="31714">MKMKISAVLVLLLTLGLSTSANAFLCYANGVISVPDSSNVSNIYVNLDPSVQVGGNLVVNLGENISCMNLDPTRFLDPVAITSGQYTGPLNNLTGSISYYGTPYNFPINSATKTVNHTWGTPEPWNTMLYLKVIGANAAGIAVNAGQMLAVIRMTKFNTPPIADEIYTWNIYANNTVVVPTGGCDVSSHDVIVTLPDYPGTAAVPLNVHCAQNQNLFYYLTGPTTDSANTIFSNTASISPAAGIGVQLSNRNGVIATNNSISMGSVGVSPVELGMTASYARTSGQVVAGNVQSIIGVTFVYQ</sequence>
<proteinExistence type="inferred from homology"/>
<dbReference type="GO" id="GO:0043709">
    <property type="term" value="P:cell adhesion involved in single-species biofilm formation"/>
    <property type="evidence" value="ECO:0007669"/>
    <property type="project" value="TreeGrafter"/>
</dbReference>
<comment type="subcellular location">
    <subcellularLocation>
        <location evidence="1">Fimbrium</location>
    </subcellularLocation>
</comment>
<dbReference type="OrthoDB" id="6466816at2"/>
<evidence type="ECO:0000256" key="3">
    <source>
        <dbReference type="ARBA" id="ARBA00023263"/>
    </source>
</evidence>
<evidence type="ECO:0000313" key="6">
    <source>
        <dbReference type="EMBL" id="NWD40707.1"/>
    </source>
</evidence>
<comment type="caution">
    <text evidence="6">The sequence shown here is derived from an EMBL/GenBank/DDBJ whole genome shotgun (WGS) entry which is preliminary data.</text>
</comment>
<dbReference type="PANTHER" id="PTHR33420">
    <property type="entry name" value="FIMBRIAL SUBUNIT ELFA-RELATED"/>
    <property type="match status" value="1"/>
</dbReference>
<evidence type="ECO:0000256" key="2">
    <source>
        <dbReference type="ARBA" id="ARBA00006671"/>
    </source>
</evidence>
<dbReference type="PANTHER" id="PTHR33420:SF14">
    <property type="entry name" value="TYPE 1 FIMBRIN D-MANNOSE SPECIFIC ADHESIN"/>
    <property type="match status" value="1"/>
</dbReference>
<dbReference type="SUPFAM" id="SSF49401">
    <property type="entry name" value="Bacterial adhesins"/>
    <property type="match status" value="2"/>
</dbReference>
<comment type="similarity">
    <text evidence="2">Belongs to the fimbrial protein family.</text>
</comment>
<dbReference type="InterPro" id="IPR036937">
    <property type="entry name" value="Adhesion_dom_fimbrial_sf"/>
</dbReference>
<feature type="chain" id="PRO_5043145280" evidence="4">
    <location>
        <begin position="24"/>
        <end position="302"/>
    </location>
</feature>
<dbReference type="AlphaFoldDB" id="A0A1H2J3T5"/>
<dbReference type="InterPro" id="IPR008966">
    <property type="entry name" value="Adhesion_dom_sf"/>
</dbReference>
<feature type="domain" description="FimH mannose-binding" evidence="5">
    <location>
        <begin position="37"/>
        <end position="170"/>
    </location>
</feature>
<dbReference type="Gene3D" id="2.60.40.1090">
    <property type="entry name" value="Fimbrial-type adhesion domain"/>
    <property type="match status" value="2"/>
</dbReference>
<feature type="signal peptide" evidence="4">
    <location>
        <begin position="1"/>
        <end position="23"/>
    </location>
</feature>
<dbReference type="Proteomes" id="UP000546584">
    <property type="component" value="Unassembled WGS sequence"/>
</dbReference>
<keyword evidence="3" id="KW-0281">Fimbrium</keyword>
<evidence type="ECO:0000256" key="1">
    <source>
        <dbReference type="ARBA" id="ARBA00004561"/>
    </source>
</evidence>
<dbReference type="EMBL" id="JACAQR010000003">
    <property type="protein sequence ID" value="NWD40707.1"/>
    <property type="molecule type" value="Genomic_DNA"/>
</dbReference>